<organism evidence="1 2">
    <name type="scientific">Parapedobacter composti</name>
    <dbReference type="NCBI Taxonomy" id="623281"/>
    <lineage>
        <taxon>Bacteria</taxon>
        <taxon>Pseudomonadati</taxon>
        <taxon>Bacteroidota</taxon>
        <taxon>Sphingobacteriia</taxon>
        <taxon>Sphingobacteriales</taxon>
        <taxon>Sphingobacteriaceae</taxon>
        <taxon>Parapedobacter</taxon>
    </lineage>
</organism>
<evidence type="ECO:0000313" key="2">
    <source>
        <dbReference type="Proteomes" id="UP000199577"/>
    </source>
</evidence>
<dbReference type="EMBL" id="FOLL01000029">
    <property type="protein sequence ID" value="SFC80583.1"/>
    <property type="molecule type" value="Genomic_DNA"/>
</dbReference>
<name>A0A1I1MD46_9SPHI</name>
<proteinExistence type="predicted"/>
<dbReference type="AlphaFoldDB" id="A0A1I1MD46"/>
<dbReference type="OrthoDB" id="892893at2"/>
<evidence type="ECO:0000313" key="1">
    <source>
        <dbReference type="EMBL" id="SFC80583.1"/>
    </source>
</evidence>
<dbReference type="STRING" id="623281.SAMN05421747_12913"/>
<sequence>MKHFRKIVKLALAHRWITEDPFAFYKNTAKPKEREFLAQDELDRWQESEIRGRLFPCSGAGNEMCLQSLVCRQEEFSLKNSSFFDNQ</sequence>
<dbReference type="Proteomes" id="UP000199577">
    <property type="component" value="Unassembled WGS sequence"/>
</dbReference>
<accession>A0A1I1MD46</accession>
<protein>
    <submittedName>
        <fullName evidence="1">Uncharacterized protein</fullName>
    </submittedName>
</protein>
<keyword evidence="2" id="KW-1185">Reference proteome</keyword>
<gene>
    <name evidence="1" type="ORF">SAMN05421747_12913</name>
</gene>
<reference evidence="1 2" key="1">
    <citation type="submission" date="2016-10" db="EMBL/GenBank/DDBJ databases">
        <authorList>
            <person name="de Groot N.N."/>
        </authorList>
    </citation>
    <scope>NUCLEOTIDE SEQUENCE [LARGE SCALE GENOMIC DNA]</scope>
    <source>
        <strain evidence="1 2">DSM 22900</strain>
    </source>
</reference>
<dbReference type="RefSeq" id="WP_090975109.1">
    <property type="nucleotide sequence ID" value="NZ_FOLL01000029.1"/>
</dbReference>